<dbReference type="PANTHER" id="PTHR12027:SF97">
    <property type="entry name" value="PROTEIN WNT-4"/>
    <property type="match status" value="1"/>
</dbReference>
<keyword evidence="5" id="KW-0272">Extracellular matrix</keyword>
<dbReference type="InterPro" id="IPR018161">
    <property type="entry name" value="Wnt_CS"/>
</dbReference>
<dbReference type="Pfam" id="PF00110">
    <property type="entry name" value="wnt"/>
    <property type="match status" value="1"/>
</dbReference>
<organism evidence="11 12">
    <name type="scientific">Ciona intestinalis</name>
    <name type="common">Transparent sea squirt</name>
    <name type="synonym">Ascidia intestinalis</name>
    <dbReference type="NCBI Taxonomy" id="7719"/>
    <lineage>
        <taxon>Eukaryota</taxon>
        <taxon>Metazoa</taxon>
        <taxon>Chordata</taxon>
        <taxon>Tunicata</taxon>
        <taxon>Ascidiacea</taxon>
        <taxon>Phlebobranchia</taxon>
        <taxon>Cionidae</taxon>
        <taxon>Ciona</taxon>
    </lineage>
</organism>
<dbReference type="InterPro" id="IPR005817">
    <property type="entry name" value="Wnt"/>
</dbReference>
<keyword evidence="12" id="KW-1185">Reference proteome</keyword>
<dbReference type="PROSITE" id="PS00246">
    <property type="entry name" value="WNT1"/>
    <property type="match status" value="1"/>
</dbReference>
<keyword evidence="3 9" id="KW-0217">Developmental protein</keyword>
<dbReference type="GO" id="GO:0005576">
    <property type="term" value="C:extracellular region"/>
    <property type="evidence" value="ECO:0007669"/>
    <property type="project" value="InterPro"/>
</dbReference>
<dbReference type="InParanoid" id="F6TZD2"/>
<evidence type="ECO:0000256" key="8">
    <source>
        <dbReference type="ARBA" id="ARBA00023288"/>
    </source>
</evidence>
<reference evidence="11" key="4">
    <citation type="submission" date="2025-09" db="UniProtKB">
        <authorList>
            <consortium name="Ensembl"/>
        </authorList>
    </citation>
    <scope>IDENTIFICATION</scope>
</reference>
<proteinExistence type="inferred from homology"/>
<evidence type="ECO:0000256" key="1">
    <source>
        <dbReference type="ARBA" id="ARBA00004498"/>
    </source>
</evidence>
<evidence type="ECO:0000313" key="11">
    <source>
        <dbReference type="Ensembl" id="ENSCINP00000013998.3"/>
    </source>
</evidence>
<evidence type="ECO:0000256" key="3">
    <source>
        <dbReference type="ARBA" id="ARBA00022473"/>
    </source>
</evidence>
<dbReference type="STRING" id="7719.ENSCINP00000013998"/>
<comment type="subcellular location">
    <subcellularLocation>
        <location evidence="1 9">Secreted</location>
        <location evidence="1 9">Extracellular space</location>
        <location evidence="1 9">Extracellular matrix</location>
    </subcellularLocation>
</comment>
<evidence type="ECO:0000256" key="5">
    <source>
        <dbReference type="ARBA" id="ARBA00022530"/>
    </source>
</evidence>
<feature type="compositionally biased region" description="Polar residues" evidence="10">
    <location>
        <begin position="117"/>
        <end position="129"/>
    </location>
</feature>
<feature type="region of interest" description="Disordered" evidence="10">
    <location>
        <begin position="106"/>
        <end position="161"/>
    </location>
</feature>
<reference evidence="12" key="1">
    <citation type="journal article" date="2002" name="Science">
        <title>The draft genome of Ciona intestinalis: insights into chordate and vertebrate origins.</title>
        <authorList>
            <person name="Dehal P."/>
            <person name="Satou Y."/>
            <person name="Campbell R.K."/>
            <person name="Chapman J."/>
            <person name="Degnan B."/>
            <person name="De Tomaso A."/>
            <person name="Davidson B."/>
            <person name="Di Gregorio A."/>
            <person name="Gelpke M."/>
            <person name="Goodstein D.M."/>
            <person name="Harafuji N."/>
            <person name="Hastings K.E."/>
            <person name="Ho I."/>
            <person name="Hotta K."/>
            <person name="Huang W."/>
            <person name="Kawashima T."/>
            <person name="Lemaire P."/>
            <person name="Martinez D."/>
            <person name="Meinertzhagen I.A."/>
            <person name="Necula S."/>
            <person name="Nonaka M."/>
            <person name="Putnam N."/>
            <person name="Rash S."/>
            <person name="Saiga H."/>
            <person name="Satake M."/>
            <person name="Terry A."/>
            <person name="Yamada L."/>
            <person name="Wang H.G."/>
            <person name="Awazu S."/>
            <person name="Azumi K."/>
            <person name="Boore J."/>
            <person name="Branno M."/>
            <person name="Chin-Bow S."/>
            <person name="DeSantis R."/>
            <person name="Doyle S."/>
            <person name="Francino P."/>
            <person name="Keys D.N."/>
            <person name="Haga S."/>
            <person name="Hayashi H."/>
            <person name="Hino K."/>
            <person name="Imai K.S."/>
            <person name="Inaba K."/>
            <person name="Kano S."/>
            <person name="Kobayashi K."/>
            <person name="Kobayashi M."/>
            <person name="Lee B.I."/>
            <person name="Makabe K.W."/>
            <person name="Manohar C."/>
            <person name="Matassi G."/>
            <person name="Medina M."/>
            <person name="Mochizuki Y."/>
            <person name="Mount S."/>
            <person name="Morishita T."/>
            <person name="Miura S."/>
            <person name="Nakayama A."/>
            <person name="Nishizaka S."/>
            <person name="Nomoto H."/>
            <person name="Ohta F."/>
            <person name="Oishi K."/>
            <person name="Rigoutsos I."/>
            <person name="Sano M."/>
            <person name="Sasaki A."/>
            <person name="Sasakura Y."/>
            <person name="Shoguchi E."/>
            <person name="Shin-i T."/>
            <person name="Spagnuolo A."/>
            <person name="Stainier D."/>
            <person name="Suzuki M.M."/>
            <person name="Tassy O."/>
            <person name="Takatori N."/>
            <person name="Tokuoka M."/>
            <person name="Yagi K."/>
            <person name="Yoshizaki F."/>
            <person name="Wada S."/>
            <person name="Zhang C."/>
            <person name="Hyatt P.D."/>
            <person name="Larimer F."/>
            <person name="Detter C."/>
            <person name="Doggett N."/>
            <person name="Glavina T."/>
            <person name="Hawkins T."/>
            <person name="Richardson P."/>
            <person name="Lucas S."/>
            <person name="Kohara Y."/>
            <person name="Levine M."/>
            <person name="Satoh N."/>
            <person name="Rokhsar D.S."/>
        </authorList>
    </citation>
    <scope>NUCLEOTIDE SEQUENCE [LARGE SCALE GENOMIC DNA]</scope>
</reference>
<dbReference type="EMBL" id="EAAA01002914">
    <property type="status" value="NOT_ANNOTATED_CDS"/>
    <property type="molecule type" value="Genomic_DNA"/>
</dbReference>
<protein>
    <recommendedName>
        <fullName evidence="9">Protein Wnt</fullName>
    </recommendedName>
</protein>
<dbReference type="Ensembl" id="ENSCINT00000013998.3">
    <property type="protein sequence ID" value="ENSCINP00000013998.3"/>
    <property type="gene ID" value="ENSCING00000006822.3"/>
</dbReference>
<evidence type="ECO:0000256" key="10">
    <source>
        <dbReference type="SAM" id="MobiDB-lite"/>
    </source>
</evidence>
<dbReference type="SMART" id="SM00097">
    <property type="entry name" value="WNT1"/>
    <property type="match status" value="1"/>
</dbReference>
<reference evidence="11" key="2">
    <citation type="journal article" date="2008" name="Genome Biol.">
        <title>Improved genome assembly and evidence-based global gene model set for the chordate Ciona intestinalis: new insight into intron and operon populations.</title>
        <authorList>
            <person name="Satou Y."/>
            <person name="Mineta K."/>
            <person name="Ogasawara M."/>
            <person name="Sasakura Y."/>
            <person name="Shoguchi E."/>
            <person name="Ueno K."/>
            <person name="Yamada L."/>
            <person name="Matsumoto J."/>
            <person name="Wasserscheid J."/>
            <person name="Dewar K."/>
            <person name="Wiley G.B."/>
            <person name="Macmil S.L."/>
            <person name="Roe B.A."/>
            <person name="Zeller R.W."/>
            <person name="Hastings K.E."/>
            <person name="Lemaire P."/>
            <person name="Lindquist E."/>
            <person name="Endo T."/>
            <person name="Hotta K."/>
            <person name="Inaba K."/>
        </authorList>
    </citation>
    <scope>NUCLEOTIDE SEQUENCE [LARGE SCALE GENOMIC DNA]</scope>
    <source>
        <strain evidence="11">wild type</strain>
    </source>
</reference>
<keyword evidence="4" id="KW-0964">Secreted</keyword>
<keyword evidence="6 9" id="KW-0879">Wnt signaling pathway</keyword>
<dbReference type="AlphaFoldDB" id="F6TZD2"/>
<comment type="function">
    <text evidence="9">Ligand for members of the frizzled family of seven transmembrane receptors.</text>
</comment>
<keyword evidence="8" id="KW-0449">Lipoprotein</keyword>
<dbReference type="HOGENOM" id="CLU_033039_3_0_1"/>
<dbReference type="PRINTS" id="PR01349">
    <property type="entry name" value="WNTPROTEIN"/>
</dbReference>
<evidence type="ECO:0000256" key="4">
    <source>
        <dbReference type="ARBA" id="ARBA00022525"/>
    </source>
</evidence>
<dbReference type="GO" id="GO:0016055">
    <property type="term" value="P:Wnt signaling pathway"/>
    <property type="evidence" value="ECO:0007669"/>
    <property type="project" value="UniProtKB-KW"/>
</dbReference>
<name>F6TZD2_CIOIN</name>
<accession>F6TZD2</accession>
<sequence length="175" mass="19970">CSDNVHYAAKFVRRFLRSRSTSRDIRAEVDKHNSDLGIRVVKSNLIEKCKCHGVSGSCTTKTCWRKVVPFYEISRKIKRAYDKAVKVGSINNLNGRTRLIRLRRSRLRQRKSARASMTSSTTQYPNSSAPPDRRNVASNTFKSNVPLSGRSQSVLKEESPRNKELVYLENSPSYC</sequence>
<evidence type="ECO:0000256" key="6">
    <source>
        <dbReference type="ARBA" id="ARBA00022687"/>
    </source>
</evidence>
<evidence type="ECO:0000256" key="2">
    <source>
        <dbReference type="ARBA" id="ARBA00005683"/>
    </source>
</evidence>
<evidence type="ECO:0000256" key="9">
    <source>
        <dbReference type="RuleBase" id="RU003500"/>
    </source>
</evidence>
<dbReference type="GO" id="GO:0005102">
    <property type="term" value="F:signaling receptor binding"/>
    <property type="evidence" value="ECO:0007669"/>
    <property type="project" value="InterPro"/>
</dbReference>
<dbReference type="PANTHER" id="PTHR12027">
    <property type="entry name" value="WNT RELATED"/>
    <property type="match status" value="1"/>
</dbReference>
<dbReference type="GeneTree" id="ENSGT00940000171554"/>
<comment type="similarity">
    <text evidence="2 9">Belongs to the Wnt family.</text>
</comment>
<evidence type="ECO:0000256" key="7">
    <source>
        <dbReference type="ARBA" id="ARBA00023157"/>
    </source>
</evidence>
<feature type="compositionally biased region" description="Polar residues" evidence="10">
    <location>
        <begin position="136"/>
        <end position="154"/>
    </location>
</feature>
<evidence type="ECO:0000313" key="12">
    <source>
        <dbReference type="Proteomes" id="UP000008144"/>
    </source>
</evidence>
<keyword evidence="7" id="KW-1015">Disulfide bond</keyword>
<reference evidence="11" key="3">
    <citation type="submission" date="2025-08" db="UniProtKB">
        <authorList>
            <consortium name="Ensembl"/>
        </authorList>
    </citation>
    <scope>IDENTIFICATION</scope>
</reference>
<dbReference type="Proteomes" id="UP000008144">
    <property type="component" value="Chromosome 9"/>
</dbReference>